<dbReference type="CDD" id="cd04301">
    <property type="entry name" value="NAT_SF"/>
    <property type="match status" value="1"/>
</dbReference>
<dbReference type="PROSITE" id="PS51186">
    <property type="entry name" value="GNAT"/>
    <property type="match status" value="1"/>
</dbReference>
<dbReference type="SUPFAM" id="SSF55729">
    <property type="entry name" value="Acyl-CoA N-acyltransferases (Nat)"/>
    <property type="match status" value="1"/>
</dbReference>
<dbReference type="Proteomes" id="UP001501414">
    <property type="component" value="Unassembled WGS sequence"/>
</dbReference>
<keyword evidence="5" id="KW-1185">Reference proteome</keyword>
<evidence type="ECO:0000313" key="5">
    <source>
        <dbReference type="Proteomes" id="UP001501414"/>
    </source>
</evidence>
<dbReference type="InterPro" id="IPR000182">
    <property type="entry name" value="GNAT_dom"/>
</dbReference>
<dbReference type="PANTHER" id="PTHR43877">
    <property type="entry name" value="AMINOALKYLPHOSPHONATE N-ACETYLTRANSFERASE-RELATED-RELATED"/>
    <property type="match status" value="1"/>
</dbReference>
<evidence type="ECO:0000256" key="1">
    <source>
        <dbReference type="ARBA" id="ARBA00022679"/>
    </source>
</evidence>
<dbReference type="Gene3D" id="3.40.630.30">
    <property type="match status" value="1"/>
</dbReference>
<dbReference type="InterPro" id="IPR016181">
    <property type="entry name" value="Acyl_CoA_acyltransferase"/>
</dbReference>
<keyword evidence="1" id="KW-0808">Transferase</keyword>
<accession>A0ABP4IFY9</accession>
<evidence type="ECO:0000256" key="2">
    <source>
        <dbReference type="ARBA" id="ARBA00023315"/>
    </source>
</evidence>
<proteinExistence type="predicted"/>
<dbReference type="EMBL" id="BAAAJK010000006">
    <property type="protein sequence ID" value="GAA1385463.1"/>
    <property type="molecule type" value="Genomic_DNA"/>
</dbReference>
<name>A0ABP4IFY9_9PSEU</name>
<protein>
    <submittedName>
        <fullName evidence="4">GNAT family N-acetyltransferase</fullName>
    </submittedName>
</protein>
<reference evidence="5" key="1">
    <citation type="journal article" date="2019" name="Int. J. Syst. Evol. Microbiol.">
        <title>The Global Catalogue of Microorganisms (GCM) 10K type strain sequencing project: providing services to taxonomists for standard genome sequencing and annotation.</title>
        <authorList>
            <consortium name="The Broad Institute Genomics Platform"/>
            <consortium name="The Broad Institute Genome Sequencing Center for Infectious Disease"/>
            <person name="Wu L."/>
            <person name="Ma J."/>
        </authorList>
    </citation>
    <scope>NUCLEOTIDE SEQUENCE [LARGE SCALE GENOMIC DNA]</scope>
    <source>
        <strain evidence="5">JCM 11896</strain>
    </source>
</reference>
<evidence type="ECO:0000313" key="4">
    <source>
        <dbReference type="EMBL" id="GAA1385463.1"/>
    </source>
</evidence>
<evidence type="ECO:0000259" key="3">
    <source>
        <dbReference type="PROSITE" id="PS51186"/>
    </source>
</evidence>
<comment type="caution">
    <text evidence="4">The sequence shown here is derived from an EMBL/GenBank/DDBJ whole genome shotgun (WGS) entry which is preliminary data.</text>
</comment>
<feature type="domain" description="N-acetyltransferase" evidence="3">
    <location>
        <begin position="1"/>
        <end position="170"/>
    </location>
</feature>
<dbReference type="Pfam" id="PF00583">
    <property type="entry name" value="Acetyltransf_1"/>
    <property type="match status" value="1"/>
</dbReference>
<keyword evidence="2" id="KW-0012">Acyltransferase</keyword>
<sequence>MRRAEPMDAGAIARVHVRSWQAGYRGQLPDELLDSLNATDRVARWEAEIEAAEWPGRGTLLIEDHDARVAGFAHFVPSRDGDDGPDSTGEIASFYIDPASWGQGLGSRLMHSALAELGSAYRTGTLWVLETNIRAQAFYEATGWARDGQGKDDLMAGVTIRALRYRHELRALFRDRRAPLPLLSADTYATHLRDLTSDTALDVRRSTDPTRRHR</sequence>
<dbReference type="InterPro" id="IPR050832">
    <property type="entry name" value="Bact_Acetyltransf"/>
</dbReference>
<organism evidence="4 5">
    <name type="scientific">Pseudonocardia kongjuensis</name>
    <dbReference type="NCBI Taxonomy" id="102227"/>
    <lineage>
        <taxon>Bacteria</taxon>
        <taxon>Bacillati</taxon>
        <taxon>Actinomycetota</taxon>
        <taxon>Actinomycetes</taxon>
        <taxon>Pseudonocardiales</taxon>
        <taxon>Pseudonocardiaceae</taxon>
        <taxon>Pseudonocardia</taxon>
    </lineage>
</organism>
<gene>
    <name evidence="4" type="ORF">GCM10009613_17920</name>
</gene>